<gene>
    <name evidence="1" type="ORF">GP486_005484</name>
</gene>
<accession>A0A9P8L916</accession>
<dbReference type="EMBL" id="JAGHQM010001032">
    <property type="protein sequence ID" value="KAH0556729.1"/>
    <property type="molecule type" value="Genomic_DNA"/>
</dbReference>
<keyword evidence="2" id="KW-1185">Reference proteome</keyword>
<dbReference type="Proteomes" id="UP000750711">
    <property type="component" value="Unassembled WGS sequence"/>
</dbReference>
<dbReference type="AlphaFoldDB" id="A0A9P8L916"/>
<name>A0A9P8L916_9PEZI</name>
<proteinExistence type="predicted"/>
<protein>
    <submittedName>
        <fullName evidence="1">Uncharacterized protein</fullName>
    </submittedName>
</protein>
<comment type="caution">
    <text evidence="1">The sequence shown here is derived from an EMBL/GenBank/DDBJ whole genome shotgun (WGS) entry which is preliminary data.</text>
</comment>
<evidence type="ECO:0000313" key="1">
    <source>
        <dbReference type="EMBL" id="KAH0556729.1"/>
    </source>
</evidence>
<organism evidence="1 2">
    <name type="scientific">Trichoglossum hirsutum</name>
    <dbReference type="NCBI Taxonomy" id="265104"/>
    <lineage>
        <taxon>Eukaryota</taxon>
        <taxon>Fungi</taxon>
        <taxon>Dikarya</taxon>
        <taxon>Ascomycota</taxon>
        <taxon>Pezizomycotina</taxon>
        <taxon>Geoglossomycetes</taxon>
        <taxon>Geoglossales</taxon>
        <taxon>Geoglossaceae</taxon>
        <taxon>Trichoglossum</taxon>
    </lineage>
</organism>
<reference evidence="1" key="1">
    <citation type="submission" date="2021-03" db="EMBL/GenBank/DDBJ databases">
        <title>Comparative genomics and phylogenomic investigation of the class Geoglossomycetes provide insights into ecological specialization and systematics.</title>
        <authorList>
            <person name="Melie T."/>
            <person name="Pirro S."/>
            <person name="Miller A.N."/>
            <person name="Quandt A."/>
        </authorList>
    </citation>
    <scope>NUCLEOTIDE SEQUENCE</scope>
    <source>
        <strain evidence="1">CAQ_001_2017</strain>
    </source>
</reference>
<sequence length="133" mass="14980">MAPGKNDKKKGMERVIWLEEHLSVLAMSSGLLSLLRNEMAALQEADERLFEKRGIADQSSVDGKNFANVVIKMEQMPLLLIKDRMELIDQKELKGLESIPFRGMSLLLPFFAFSHAPRLSNKFPRSSSSISTT</sequence>
<evidence type="ECO:0000313" key="2">
    <source>
        <dbReference type="Proteomes" id="UP000750711"/>
    </source>
</evidence>